<dbReference type="Proteomes" id="UP000233837">
    <property type="component" value="Unassembled WGS sequence"/>
</dbReference>
<protein>
    <recommendedName>
        <fullName evidence="3">RNase H type-1 domain-containing protein</fullName>
    </recommendedName>
</protein>
<reference evidence="1 2" key="2">
    <citation type="journal article" date="2017" name="Nature">
        <title>The Apostasia genome and the evolution of orchids.</title>
        <authorList>
            <person name="Zhang G.Q."/>
            <person name="Liu K.W."/>
            <person name="Li Z."/>
            <person name="Lohaus R."/>
            <person name="Hsiao Y.Y."/>
            <person name="Niu S.C."/>
            <person name="Wang J.Y."/>
            <person name="Lin Y.C."/>
            <person name="Xu Q."/>
            <person name="Chen L.J."/>
            <person name="Yoshida K."/>
            <person name="Fujiwara S."/>
            <person name="Wang Z.W."/>
            <person name="Zhang Y.Q."/>
            <person name="Mitsuda N."/>
            <person name="Wang M."/>
            <person name="Liu G.H."/>
            <person name="Pecoraro L."/>
            <person name="Huang H.X."/>
            <person name="Xiao X.J."/>
            <person name="Lin M."/>
            <person name="Wu X.Y."/>
            <person name="Wu W.L."/>
            <person name="Chen Y.Y."/>
            <person name="Chang S.B."/>
            <person name="Sakamoto S."/>
            <person name="Ohme-Takagi M."/>
            <person name="Yagi M."/>
            <person name="Zeng S.J."/>
            <person name="Shen C.Y."/>
            <person name="Yeh C.M."/>
            <person name="Luo Y.B."/>
            <person name="Tsai W.C."/>
            <person name="Van de Peer Y."/>
            <person name="Liu Z.J."/>
        </authorList>
    </citation>
    <scope>NUCLEOTIDE SEQUENCE [LARGE SCALE GENOMIC DNA]</scope>
    <source>
        <tissue evidence="1">The whole plant</tissue>
    </source>
</reference>
<evidence type="ECO:0000313" key="1">
    <source>
        <dbReference type="EMBL" id="PKU80845.1"/>
    </source>
</evidence>
<keyword evidence="2" id="KW-1185">Reference proteome</keyword>
<organism evidence="1 2">
    <name type="scientific">Dendrobium catenatum</name>
    <dbReference type="NCBI Taxonomy" id="906689"/>
    <lineage>
        <taxon>Eukaryota</taxon>
        <taxon>Viridiplantae</taxon>
        <taxon>Streptophyta</taxon>
        <taxon>Embryophyta</taxon>
        <taxon>Tracheophyta</taxon>
        <taxon>Spermatophyta</taxon>
        <taxon>Magnoliopsida</taxon>
        <taxon>Liliopsida</taxon>
        <taxon>Asparagales</taxon>
        <taxon>Orchidaceae</taxon>
        <taxon>Epidendroideae</taxon>
        <taxon>Malaxideae</taxon>
        <taxon>Dendrobiinae</taxon>
        <taxon>Dendrobium</taxon>
    </lineage>
</organism>
<gene>
    <name evidence="1" type="ORF">MA16_Dca009256</name>
</gene>
<dbReference type="AlphaFoldDB" id="A0A2I0WYW4"/>
<reference evidence="1 2" key="1">
    <citation type="journal article" date="2016" name="Sci. Rep.">
        <title>The Dendrobium catenatum Lindl. genome sequence provides insights into polysaccharide synthase, floral development and adaptive evolution.</title>
        <authorList>
            <person name="Zhang G.Q."/>
            <person name="Xu Q."/>
            <person name="Bian C."/>
            <person name="Tsai W.C."/>
            <person name="Yeh C.M."/>
            <person name="Liu K.W."/>
            <person name="Yoshida K."/>
            <person name="Zhang L.S."/>
            <person name="Chang S.B."/>
            <person name="Chen F."/>
            <person name="Shi Y."/>
            <person name="Su Y.Y."/>
            <person name="Zhang Y.Q."/>
            <person name="Chen L.J."/>
            <person name="Yin Y."/>
            <person name="Lin M."/>
            <person name="Huang H."/>
            <person name="Deng H."/>
            <person name="Wang Z.W."/>
            <person name="Zhu S.L."/>
            <person name="Zhao X."/>
            <person name="Deng C."/>
            <person name="Niu S.C."/>
            <person name="Huang J."/>
            <person name="Wang M."/>
            <person name="Liu G.H."/>
            <person name="Yang H.J."/>
            <person name="Xiao X.J."/>
            <person name="Hsiao Y.Y."/>
            <person name="Wu W.L."/>
            <person name="Chen Y.Y."/>
            <person name="Mitsuda N."/>
            <person name="Ohme-Takagi M."/>
            <person name="Luo Y.B."/>
            <person name="Van de Peer Y."/>
            <person name="Liu Z.J."/>
        </authorList>
    </citation>
    <scope>NUCLEOTIDE SEQUENCE [LARGE SCALE GENOMIC DNA]</scope>
    <source>
        <tissue evidence="1">The whole plant</tissue>
    </source>
</reference>
<evidence type="ECO:0008006" key="3">
    <source>
        <dbReference type="Google" id="ProtNLM"/>
    </source>
</evidence>
<accession>A0A2I0WYW4</accession>
<proteinExistence type="predicted"/>
<dbReference type="EMBL" id="KZ502309">
    <property type="protein sequence ID" value="PKU80845.1"/>
    <property type="molecule type" value="Genomic_DNA"/>
</dbReference>
<sequence>MLLFNLNYTINHIYREGNACADWLAKMGCIVPTLQEFDENNIPLMLRGLTRLDKIGLPYIRAS</sequence>
<name>A0A2I0WYW4_9ASPA</name>
<evidence type="ECO:0000313" key="2">
    <source>
        <dbReference type="Proteomes" id="UP000233837"/>
    </source>
</evidence>